<dbReference type="Proteomes" id="UP000612329">
    <property type="component" value="Unassembled WGS sequence"/>
</dbReference>
<name>A0A8J3BLV2_9FLAO</name>
<accession>A0A8J3BLV2</accession>
<protein>
    <recommendedName>
        <fullName evidence="1">Outer membrane protein beta-barrel domain-containing protein</fullName>
    </recommendedName>
</protein>
<gene>
    <name evidence="2" type="ORF">GCM10007962_04310</name>
</gene>
<dbReference type="AlphaFoldDB" id="A0A8J3BLV2"/>
<comment type="caution">
    <text evidence="2">The sequence shown here is derived from an EMBL/GenBank/DDBJ whole genome shotgun (WGS) entry which is preliminary data.</text>
</comment>
<dbReference type="InterPro" id="IPR025665">
    <property type="entry name" value="Beta-barrel_OMP_2"/>
</dbReference>
<reference evidence="2" key="2">
    <citation type="submission" date="2020-09" db="EMBL/GenBank/DDBJ databases">
        <authorList>
            <person name="Sun Q."/>
            <person name="Ohkuma M."/>
        </authorList>
    </citation>
    <scope>NUCLEOTIDE SEQUENCE</scope>
    <source>
        <strain evidence="2">JCM 12862</strain>
    </source>
</reference>
<keyword evidence="3" id="KW-1185">Reference proteome</keyword>
<feature type="domain" description="Outer membrane protein beta-barrel" evidence="1">
    <location>
        <begin position="23"/>
        <end position="205"/>
    </location>
</feature>
<organism evidence="2 3">
    <name type="scientific">Yeosuana aromativorans</name>
    <dbReference type="NCBI Taxonomy" id="288019"/>
    <lineage>
        <taxon>Bacteria</taxon>
        <taxon>Pseudomonadati</taxon>
        <taxon>Bacteroidota</taxon>
        <taxon>Flavobacteriia</taxon>
        <taxon>Flavobacteriales</taxon>
        <taxon>Flavobacteriaceae</taxon>
        <taxon>Yeosuana</taxon>
    </lineage>
</organism>
<dbReference type="RefSeq" id="WP_188649629.1">
    <property type="nucleotide sequence ID" value="NZ_BMNR01000001.1"/>
</dbReference>
<sequence>MKSLVFIGIFFLGLYCSFSQETEVKAVDSLYKEDQFYAGITYNLIGKQPAGLSQRGFSFGFHLGFIKDMPINKKRNVALALGLGYSYNSFNQNLLINKDAMGTFNYSILNDVYTYSKNKFSEHLIEMPFEFRWRTSNATDYKFWRIYSGFKIGYVFASTSKYVGDLGNLKYKNIPDFNDFQYGLTLAAGYNTWNFYVYYALNPIFSNNAKLDGQSMDMNAVKIGLMFYIL</sequence>
<proteinExistence type="predicted"/>
<dbReference type="EMBL" id="BMNR01000001">
    <property type="protein sequence ID" value="GGK13058.1"/>
    <property type="molecule type" value="Genomic_DNA"/>
</dbReference>
<evidence type="ECO:0000313" key="2">
    <source>
        <dbReference type="EMBL" id="GGK13058.1"/>
    </source>
</evidence>
<evidence type="ECO:0000259" key="1">
    <source>
        <dbReference type="Pfam" id="PF13568"/>
    </source>
</evidence>
<evidence type="ECO:0000313" key="3">
    <source>
        <dbReference type="Proteomes" id="UP000612329"/>
    </source>
</evidence>
<dbReference type="Pfam" id="PF13568">
    <property type="entry name" value="OMP_b-brl_2"/>
    <property type="match status" value="1"/>
</dbReference>
<reference evidence="2" key="1">
    <citation type="journal article" date="2014" name="Int. J. Syst. Evol. Microbiol.">
        <title>Complete genome sequence of Corynebacterium casei LMG S-19264T (=DSM 44701T), isolated from a smear-ripened cheese.</title>
        <authorList>
            <consortium name="US DOE Joint Genome Institute (JGI-PGF)"/>
            <person name="Walter F."/>
            <person name="Albersmeier A."/>
            <person name="Kalinowski J."/>
            <person name="Ruckert C."/>
        </authorList>
    </citation>
    <scope>NUCLEOTIDE SEQUENCE</scope>
    <source>
        <strain evidence="2">JCM 12862</strain>
    </source>
</reference>